<dbReference type="FunFam" id="1.10.3370.10:FF:000009">
    <property type="entry name" value="Pretranslocation protein, alpha subunit, putative"/>
    <property type="match status" value="1"/>
</dbReference>
<reference evidence="13 14" key="1">
    <citation type="journal article" date="2020" name="IScience">
        <title>Genome Sequencing of the Endangered Kingdonia uniflora (Circaeasteraceae, Ranunculales) Reveals Potential Mechanisms of Evolutionary Specialization.</title>
        <authorList>
            <person name="Sun Y."/>
            <person name="Deng T."/>
            <person name="Zhang A."/>
            <person name="Moore M.J."/>
            <person name="Landis J.B."/>
            <person name="Lin N."/>
            <person name="Zhang H."/>
            <person name="Zhang X."/>
            <person name="Huang J."/>
            <person name="Zhang X."/>
            <person name="Sun H."/>
            <person name="Wang H."/>
        </authorList>
    </citation>
    <scope>NUCLEOTIDE SEQUENCE [LARGE SCALE GENOMIC DNA]</scope>
    <source>
        <strain evidence="13">TB1705</strain>
        <tissue evidence="13">Leaf</tissue>
    </source>
</reference>
<dbReference type="OrthoDB" id="1927299at2759"/>
<evidence type="ECO:0000256" key="1">
    <source>
        <dbReference type="ARBA" id="ARBA00004127"/>
    </source>
</evidence>
<evidence type="ECO:0000256" key="10">
    <source>
        <dbReference type="RuleBase" id="RU004349"/>
    </source>
</evidence>
<evidence type="ECO:0000256" key="4">
    <source>
        <dbReference type="ARBA" id="ARBA00022448"/>
    </source>
</evidence>
<dbReference type="Pfam" id="PF10559">
    <property type="entry name" value="Plug_translocon"/>
    <property type="match status" value="1"/>
</dbReference>
<keyword evidence="8" id="KW-0811">Translocation</keyword>
<evidence type="ECO:0000313" key="13">
    <source>
        <dbReference type="EMBL" id="KAF6153210.1"/>
    </source>
</evidence>
<dbReference type="PROSITE" id="PS00755">
    <property type="entry name" value="SECY_1"/>
    <property type="match status" value="1"/>
</dbReference>
<dbReference type="PANTHER" id="PTHR10906">
    <property type="entry name" value="SECY/SEC61-ALPHA FAMILY MEMBER"/>
    <property type="match status" value="1"/>
</dbReference>
<evidence type="ECO:0000256" key="8">
    <source>
        <dbReference type="ARBA" id="ARBA00023010"/>
    </source>
</evidence>
<comment type="subcellular location">
    <subcellularLocation>
        <location evidence="1">Endomembrane system</location>
        <topology evidence="1">Multi-pass membrane protein</topology>
    </subcellularLocation>
    <subcellularLocation>
        <location evidence="2">Plastid</location>
        <location evidence="2">Chloroplast thylakoid membrane</location>
        <topology evidence="2">Multi-pass membrane protein</topology>
    </subcellularLocation>
</comment>
<proteinExistence type="inferred from homology"/>
<feature type="transmembrane region" description="Helical" evidence="11">
    <location>
        <begin position="625"/>
        <end position="643"/>
    </location>
</feature>
<comment type="caution">
    <text evidence="13">The sequence shown here is derived from an EMBL/GenBank/DDBJ whole genome shotgun (WGS) entry which is preliminary data.</text>
</comment>
<evidence type="ECO:0000256" key="5">
    <source>
        <dbReference type="ARBA" id="ARBA00022692"/>
    </source>
</evidence>
<evidence type="ECO:0000256" key="2">
    <source>
        <dbReference type="ARBA" id="ARBA00004454"/>
    </source>
</evidence>
<feature type="transmembrane region" description="Helical" evidence="11">
    <location>
        <begin position="433"/>
        <end position="451"/>
    </location>
</feature>
<dbReference type="SUPFAM" id="SSF103491">
    <property type="entry name" value="Preprotein translocase SecY subunit"/>
    <property type="match status" value="1"/>
</dbReference>
<evidence type="ECO:0000259" key="12">
    <source>
        <dbReference type="Pfam" id="PF10559"/>
    </source>
</evidence>
<dbReference type="Proteomes" id="UP000541444">
    <property type="component" value="Unassembled WGS sequence"/>
</dbReference>
<evidence type="ECO:0000256" key="11">
    <source>
        <dbReference type="SAM" id="Phobius"/>
    </source>
</evidence>
<keyword evidence="14" id="KW-1185">Reference proteome</keyword>
<evidence type="ECO:0000256" key="3">
    <source>
        <dbReference type="ARBA" id="ARBA00005751"/>
    </source>
</evidence>
<sequence length="656" mass="73047">MIVVVKAFTESARPRTSITLRNKTSVALPVSMRSVCNFGTEVVTALWDGVEDASQEWLFSVRLFPFAMLERGCADLPVYKFLLLPFFFEVQGLYHADLELLECPDHLRDCLRHFLHLFVHAQECELFLGVGPLLVWVQQKRYRLLVEFLASVWARPPVDYDWIEYQLLGFCLEVIACLELKLLSCCSRTACLSVSKFRVARNSASTALPSVEPTGVFWFGAFCEESKYQLQLPLYGIHSTTGADPFYWMRAILASNRGTVMELGMTPIITSGMVIQLLQVSKLIKVDNNVREDRKLFFSRSGAQKLLSILIAIGSAAAYVLCGMYGSINQLGVGNAILIIVQLMFSSIIMMCLDELLQKGYGFGSGVSLFTATNICENIIWQTFSPTTINSGRGMEFEGAFIALVHLLISRTGKVCALREAFFRHNLPNMTNLLATVLLFLVVIYFQGFRIDLPVRSKTVRGQQGSYPIKLFYTSKMPIVLQSALVYNVYLISQVLYKNFGRYFLVRVLGSWKASSGSQLVTAGGLAYYITPPSNLAATANDPIHALLNLVFILSTCAILSRKWIDISGSSAHDVAQQLKEQRMVTPGYRDENLPRVLKYYIPTAAAFGGMCIGALSLLADLMGAIGSGTGILLAVTIIYQYFEIFEKEKVKGLGF</sequence>
<evidence type="ECO:0000256" key="7">
    <source>
        <dbReference type="ARBA" id="ARBA00022989"/>
    </source>
</evidence>
<organism evidence="13 14">
    <name type="scientific">Kingdonia uniflora</name>
    <dbReference type="NCBI Taxonomy" id="39325"/>
    <lineage>
        <taxon>Eukaryota</taxon>
        <taxon>Viridiplantae</taxon>
        <taxon>Streptophyta</taxon>
        <taxon>Embryophyta</taxon>
        <taxon>Tracheophyta</taxon>
        <taxon>Spermatophyta</taxon>
        <taxon>Magnoliopsida</taxon>
        <taxon>Ranunculales</taxon>
        <taxon>Circaeasteraceae</taxon>
        <taxon>Kingdonia</taxon>
    </lineage>
</organism>
<keyword evidence="7 11" id="KW-1133">Transmembrane helix</keyword>
<evidence type="ECO:0000313" key="14">
    <source>
        <dbReference type="Proteomes" id="UP000541444"/>
    </source>
</evidence>
<evidence type="ECO:0000256" key="6">
    <source>
        <dbReference type="ARBA" id="ARBA00022927"/>
    </source>
</evidence>
<dbReference type="Gene3D" id="1.10.3370.10">
    <property type="entry name" value="SecY subunit domain"/>
    <property type="match status" value="1"/>
</dbReference>
<dbReference type="Pfam" id="PF00344">
    <property type="entry name" value="SecY"/>
    <property type="match status" value="1"/>
</dbReference>
<dbReference type="EMBL" id="JACGCM010001580">
    <property type="protein sequence ID" value="KAF6153210.1"/>
    <property type="molecule type" value="Genomic_DNA"/>
</dbReference>
<accession>A0A7J7MEH8</accession>
<dbReference type="InterPro" id="IPR023201">
    <property type="entry name" value="SecY_dom_sf"/>
</dbReference>
<keyword evidence="4" id="KW-0813">Transport</keyword>
<dbReference type="GO" id="GO:0009535">
    <property type="term" value="C:chloroplast thylakoid membrane"/>
    <property type="evidence" value="ECO:0007669"/>
    <property type="project" value="UniProtKB-SubCell"/>
</dbReference>
<comment type="similarity">
    <text evidence="3 10">Belongs to the SecY/SEC61-alpha family.</text>
</comment>
<dbReference type="InterPro" id="IPR030659">
    <property type="entry name" value="SecY_CS"/>
</dbReference>
<feature type="transmembrane region" description="Helical" evidence="11">
    <location>
        <begin position="332"/>
        <end position="353"/>
    </location>
</feature>
<feature type="domain" description="Translocon Sec61/SecY plug" evidence="12">
    <location>
        <begin position="231"/>
        <end position="258"/>
    </location>
</feature>
<keyword evidence="5 11" id="KW-0812">Transmembrane</keyword>
<keyword evidence="6" id="KW-0653">Protein transport</keyword>
<dbReference type="InterPro" id="IPR019561">
    <property type="entry name" value="Translocon_Sec61/SecY_plug_dom"/>
</dbReference>
<protein>
    <recommendedName>
        <fullName evidence="12">Translocon Sec61/SecY plug domain-containing protein</fullName>
    </recommendedName>
</protein>
<dbReference type="AlphaFoldDB" id="A0A7J7MEH8"/>
<gene>
    <name evidence="13" type="ORF">GIB67_016689</name>
</gene>
<dbReference type="NCBIfam" id="TIGR00967">
    <property type="entry name" value="3a0501s007"/>
    <property type="match status" value="1"/>
</dbReference>
<feature type="transmembrane region" description="Helical" evidence="11">
    <location>
        <begin position="306"/>
        <end position="326"/>
    </location>
</feature>
<evidence type="ECO:0000256" key="9">
    <source>
        <dbReference type="ARBA" id="ARBA00023136"/>
    </source>
</evidence>
<keyword evidence="9 11" id="KW-0472">Membrane</keyword>
<name>A0A7J7MEH8_9MAGN</name>
<dbReference type="GO" id="GO:0015031">
    <property type="term" value="P:protein transport"/>
    <property type="evidence" value="ECO:0007669"/>
    <property type="project" value="UniProtKB-KW"/>
</dbReference>
<feature type="transmembrane region" description="Helical" evidence="11">
    <location>
        <begin position="600"/>
        <end position="619"/>
    </location>
</feature>
<dbReference type="GO" id="GO:0012505">
    <property type="term" value="C:endomembrane system"/>
    <property type="evidence" value="ECO:0007669"/>
    <property type="project" value="UniProtKB-SubCell"/>
</dbReference>
<dbReference type="InterPro" id="IPR002208">
    <property type="entry name" value="SecY/SEC61-alpha"/>
</dbReference>